<keyword evidence="8" id="KW-1185">Reference proteome</keyword>
<dbReference type="InterPro" id="IPR002569">
    <property type="entry name" value="Met_Sox_Rdtase_MsrA_dom"/>
</dbReference>
<feature type="active site" evidence="5">
    <location>
        <position position="53"/>
    </location>
</feature>
<reference evidence="7 8" key="1">
    <citation type="submission" date="2024-02" db="EMBL/GenBank/DDBJ databases">
        <title>Microbulbifer aestuariivivens NBRC 112533.</title>
        <authorList>
            <person name="Ichikawa N."/>
            <person name="Katano-Makiyama Y."/>
            <person name="Hidaka K."/>
        </authorList>
    </citation>
    <scope>NUCLEOTIDE SEQUENCE [LARGE SCALE GENOMIC DNA]</scope>
    <source>
        <strain evidence="7 8">NBRC 112533</strain>
    </source>
</reference>
<dbReference type="Gene3D" id="3.30.1060.10">
    <property type="entry name" value="Peptide methionine sulphoxide reductase MsrA"/>
    <property type="match status" value="1"/>
</dbReference>
<sequence length="210" mass="23526">MQQYDKFKMPCADQILPGRPEPMEISNQHYVNGNPLKAPFPEGMKQAVFGMGCFWGAERLFWEMEGVYATATGYSDGCTENPNYDEVCSGRTGHAEVVLVVYDPAKVSYQDLLQAFWENHDPTQGMRQGNDLGTQYRSCIFCFDEAQLEQAKNSKEAFQQSLTEKGLGEITTEIAMANPFYYAEDYHQQYLAKNPGGYCGLAGTGACLIR</sequence>
<dbReference type="PANTHER" id="PTHR42799">
    <property type="entry name" value="MITOCHONDRIAL PEPTIDE METHIONINE SULFOXIDE REDUCTASE"/>
    <property type="match status" value="1"/>
</dbReference>
<dbReference type="InterPro" id="IPR050162">
    <property type="entry name" value="MsrA_MetSO_reductase"/>
</dbReference>
<evidence type="ECO:0000256" key="5">
    <source>
        <dbReference type="HAMAP-Rule" id="MF_01401"/>
    </source>
</evidence>
<dbReference type="EC" id="1.8.4.11" evidence="5"/>
<dbReference type="RefSeq" id="WP_345549564.1">
    <property type="nucleotide sequence ID" value="NZ_BAABRT010000006.1"/>
</dbReference>
<organism evidence="7 8">
    <name type="scientific">Microbulbifer aestuariivivens</name>
    <dbReference type="NCBI Taxonomy" id="1908308"/>
    <lineage>
        <taxon>Bacteria</taxon>
        <taxon>Pseudomonadati</taxon>
        <taxon>Pseudomonadota</taxon>
        <taxon>Gammaproteobacteria</taxon>
        <taxon>Cellvibrionales</taxon>
        <taxon>Microbulbiferaceae</taxon>
        <taxon>Microbulbifer</taxon>
    </lineage>
</organism>
<accession>A0ABP9WQM7</accession>
<dbReference type="HAMAP" id="MF_01401">
    <property type="entry name" value="MsrA"/>
    <property type="match status" value="1"/>
</dbReference>
<dbReference type="SUPFAM" id="SSF55068">
    <property type="entry name" value="Peptide methionine sulfoxide reductase"/>
    <property type="match status" value="1"/>
</dbReference>
<proteinExistence type="inferred from homology"/>
<name>A0ABP9WQM7_9GAMM</name>
<evidence type="ECO:0000256" key="1">
    <source>
        <dbReference type="ARBA" id="ARBA00005591"/>
    </source>
</evidence>
<dbReference type="Pfam" id="PF01625">
    <property type="entry name" value="PMSR"/>
    <property type="match status" value="1"/>
</dbReference>
<comment type="catalytic activity">
    <reaction evidence="4 5">
        <text>[thioredoxin]-disulfide + L-methionine + H2O = L-methionine (S)-S-oxide + [thioredoxin]-dithiol</text>
        <dbReference type="Rhea" id="RHEA:19993"/>
        <dbReference type="Rhea" id="RHEA-COMP:10698"/>
        <dbReference type="Rhea" id="RHEA-COMP:10700"/>
        <dbReference type="ChEBI" id="CHEBI:15377"/>
        <dbReference type="ChEBI" id="CHEBI:29950"/>
        <dbReference type="ChEBI" id="CHEBI:50058"/>
        <dbReference type="ChEBI" id="CHEBI:57844"/>
        <dbReference type="ChEBI" id="CHEBI:58772"/>
        <dbReference type="EC" id="1.8.4.11"/>
    </reaction>
</comment>
<evidence type="ECO:0000256" key="4">
    <source>
        <dbReference type="ARBA" id="ARBA00048782"/>
    </source>
</evidence>
<evidence type="ECO:0000313" key="7">
    <source>
        <dbReference type="EMBL" id="GAA5524530.1"/>
    </source>
</evidence>
<evidence type="ECO:0000256" key="3">
    <source>
        <dbReference type="ARBA" id="ARBA00047806"/>
    </source>
</evidence>
<dbReference type="InterPro" id="IPR036509">
    <property type="entry name" value="Met_Sox_Rdtase_MsrA_sf"/>
</dbReference>
<gene>
    <name evidence="7" type="primary">msrA_1</name>
    <name evidence="5" type="synonym">msrA</name>
    <name evidence="7" type="ORF">Maes01_01087</name>
</gene>
<evidence type="ECO:0000259" key="6">
    <source>
        <dbReference type="Pfam" id="PF01625"/>
    </source>
</evidence>
<dbReference type="EMBL" id="BAABRT010000006">
    <property type="protein sequence ID" value="GAA5524530.1"/>
    <property type="molecule type" value="Genomic_DNA"/>
</dbReference>
<dbReference type="PANTHER" id="PTHR42799:SF2">
    <property type="entry name" value="MITOCHONDRIAL PEPTIDE METHIONINE SULFOXIDE REDUCTASE"/>
    <property type="match status" value="1"/>
</dbReference>
<comment type="function">
    <text evidence="5">Has an important function as a repair enzyme for proteins that have been inactivated by oxidation. Catalyzes the reversible oxidation-reduction of methionine sulfoxide in proteins to methionine.</text>
</comment>
<comment type="similarity">
    <text evidence="1 5">Belongs to the MsrA Met sulfoxide reductase family.</text>
</comment>
<evidence type="ECO:0000256" key="2">
    <source>
        <dbReference type="ARBA" id="ARBA00023002"/>
    </source>
</evidence>
<dbReference type="NCBIfam" id="TIGR00401">
    <property type="entry name" value="msrA"/>
    <property type="match status" value="1"/>
</dbReference>
<feature type="domain" description="Peptide methionine sulphoxide reductase MsrA" evidence="6">
    <location>
        <begin position="46"/>
        <end position="199"/>
    </location>
</feature>
<protein>
    <recommendedName>
        <fullName evidence="5">Peptide methionine sulfoxide reductase MsrA</fullName>
        <shortName evidence="5">Protein-methionine-S-oxide reductase</shortName>
        <ecNumber evidence="5">1.8.4.11</ecNumber>
    </recommendedName>
    <alternativeName>
        <fullName evidence="5">Peptide-methionine (S)-S-oxide reductase</fullName>
        <shortName evidence="5">Peptide Met(O) reductase</shortName>
    </alternativeName>
</protein>
<comment type="caution">
    <text evidence="7">The sequence shown here is derived from an EMBL/GenBank/DDBJ whole genome shotgun (WGS) entry which is preliminary data.</text>
</comment>
<evidence type="ECO:0000313" key="8">
    <source>
        <dbReference type="Proteomes" id="UP001408594"/>
    </source>
</evidence>
<comment type="catalytic activity">
    <reaction evidence="3 5">
        <text>L-methionyl-[protein] + [thioredoxin]-disulfide + H2O = L-methionyl-(S)-S-oxide-[protein] + [thioredoxin]-dithiol</text>
        <dbReference type="Rhea" id="RHEA:14217"/>
        <dbReference type="Rhea" id="RHEA-COMP:10698"/>
        <dbReference type="Rhea" id="RHEA-COMP:10700"/>
        <dbReference type="Rhea" id="RHEA-COMP:12313"/>
        <dbReference type="Rhea" id="RHEA-COMP:12315"/>
        <dbReference type="ChEBI" id="CHEBI:15377"/>
        <dbReference type="ChEBI" id="CHEBI:16044"/>
        <dbReference type="ChEBI" id="CHEBI:29950"/>
        <dbReference type="ChEBI" id="CHEBI:44120"/>
        <dbReference type="ChEBI" id="CHEBI:50058"/>
        <dbReference type="EC" id="1.8.4.11"/>
    </reaction>
</comment>
<keyword evidence="2 5" id="KW-0560">Oxidoreductase</keyword>
<dbReference type="Proteomes" id="UP001408594">
    <property type="component" value="Unassembled WGS sequence"/>
</dbReference>